<dbReference type="RefSeq" id="WP_028093062.1">
    <property type="nucleotide sequence ID" value="NZ_BNAP01000004.1"/>
</dbReference>
<dbReference type="GO" id="GO:0004322">
    <property type="term" value="F:ferroxidase activity"/>
    <property type="evidence" value="ECO:0007669"/>
    <property type="project" value="UniProtKB-EC"/>
</dbReference>
<evidence type="ECO:0000256" key="6">
    <source>
        <dbReference type="ARBA" id="ARBA00023004"/>
    </source>
</evidence>
<evidence type="ECO:0000256" key="7">
    <source>
        <dbReference type="PIRNR" id="PIRNR002560"/>
    </source>
</evidence>
<protein>
    <recommendedName>
        <fullName evidence="7">Bacterioferritin</fullName>
        <ecNumber evidence="7">1.16.3.1</ecNumber>
    </recommendedName>
</protein>
<dbReference type="PRINTS" id="PR00601">
    <property type="entry name" value="BACFERRITIN"/>
</dbReference>
<dbReference type="InterPro" id="IPR002024">
    <property type="entry name" value="Bacterioferritin"/>
</dbReference>
<feature type="binding site" evidence="8">
    <location>
        <position position="18"/>
    </location>
    <ligand>
        <name>Fe cation</name>
        <dbReference type="ChEBI" id="CHEBI:24875"/>
        <label>1</label>
    </ligand>
</feature>
<evidence type="ECO:0000256" key="2">
    <source>
        <dbReference type="ARBA" id="ARBA00008093"/>
    </source>
</evidence>
<keyword evidence="4" id="KW-0349">Heme</keyword>
<comment type="catalytic activity">
    <reaction evidence="7">
        <text>4 Fe(2+) + O2 + 4 H(+) = 4 Fe(3+) + 2 H2O</text>
        <dbReference type="Rhea" id="RHEA:11148"/>
        <dbReference type="ChEBI" id="CHEBI:15377"/>
        <dbReference type="ChEBI" id="CHEBI:15378"/>
        <dbReference type="ChEBI" id="CHEBI:15379"/>
        <dbReference type="ChEBI" id="CHEBI:29033"/>
        <dbReference type="ChEBI" id="CHEBI:29034"/>
        <dbReference type="EC" id="1.16.3.1"/>
    </reaction>
</comment>
<dbReference type="Gene3D" id="1.20.1260.10">
    <property type="match status" value="1"/>
</dbReference>
<dbReference type="PANTHER" id="PTHR30295:SF0">
    <property type="entry name" value="BACTERIOFERRITIN"/>
    <property type="match status" value="1"/>
</dbReference>
<feature type="binding site" evidence="8">
    <location>
        <position position="127"/>
    </location>
    <ligand>
        <name>Fe cation</name>
        <dbReference type="ChEBI" id="CHEBI:24875"/>
        <label>2</label>
    </ligand>
</feature>
<dbReference type="PANTHER" id="PTHR30295">
    <property type="entry name" value="BACTERIOFERRITIN"/>
    <property type="match status" value="1"/>
</dbReference>
<feature type="binding site" evidence="8">
    <location>
        <position position="130"/>
    </location>
    <ligand>
        <name>Fe cation</name>
        <dbReference type="ChEBI" id="CHEBI:24875"/>
        <label>2</label>
    </ligand>
</feature>
<dbReference type="InterPro" id="IPR009078">
    <property type="entry name" value="Ferritin-like_SF"/>
</dbReference>
<dbReference type="GO" id="GO:0006879">
    <property type="term" value="P:intracellular iron ion homeostasis"/>
    <property type="evidence" value="ECO:0007669"/>
    <property type="project" value="UniProtKB-KW"/>
</dbReference>
<dbReference type="InterPro" id="IPR008331">
    <property type="entry name" value="Ferritin_DPS_dom"/>
</dbReference>
<evidence type="ECO:0000256" key="5">
    <source>
        <dbReference type="ARBA" id="ARBA00022723"/>
    </source>
</evidence>
<comment type="caution">
    <text evidence="10">The sequence shown here is derived from an EMBL/GenBank/DDBJ whole genome shotgun (WGS) entry which is preliminary data.</text>
</comment>
<dbReference type="PROSITE" id="PS50905">
    <property type="entry name" value="FERRITIN_LIKE"/>
    <property type="match status" value="1"/>
</dbReference>
<accession>A0A8J3H7D2</accession>
<reference evidence="10" key="1">
    <citation type="journal article" date="2014" name="Int. J. Syst. Evol. Microbiol.">
        <title>Complete genome sequence of Corynebacterium casei LMG S-19264T (=DSM 44701T), isolated from a smear-ripened cheese.</title>
        <authorList>
            <consortium name="US DOE Joint Genome Institute (JGI-PGF)"/>
            <person name="Walter F."/>
            <person name="Albersmeier A."/>
            <person name="Kalinowski J."/>
            <person name="Ruckert C."/>
        </authorList>
    </citation>
    <scope>NUCLEOTIDE SEQUENCE</scope>
    <source>
        <strain evidence="10">CGMCC 1.7081</strain>
    </source>
</reference>
<keyword evidence="6 7" id="KW-0408">Iron</keyword>
<reference evidence="10" key="2">
    <citation type="submission" date="2020-09" db="EMBL/GenBank/DDBJ databases">
        <authorList>
            <person name="Sun Q."/>
            <person name="Zhou Y."/>
        </authorList>
    </citation>
    <scope>NUCLEOTIDE SEQUENCE</scope>
    <source>
        <strain evidence="10">CGMCC 1.7081</strain>
    </source>
</reference>
<feature type="domain" description="Ferritin-like diiron" evidence="9">
    <location>
        <begin position="1"/>
        <end position="145"/>
    </location>
</feature>
<evidence type="ECO:0000256" key="4">
    <source>
        <dbReference type="ARBA" id="ARBA00022617"/>
    </source>
</evidence>
<comment type="similarity">
    <text evidence="2 7">Belongs to the bacterioferritin family.</text>
</comment>
<dbReference type="GO" id="GO:0020037">
    <property type="term" value="F:heme binding"/>
    <property type="evidence" value="ECO:0007669"/>
    <property type="project" value="TreeGrafter"/>
</dbReference>
<evidence type="ECO:0000256" key="8">
    <source>
        <dbReference type="PIRSR" id="PIRSR002560-1"/>
    </source>
</evidence>
<keyword evidence="5 7" id="KW-0479">Metal-binding</keyword>
<organism evidence="10 11">
    <name type="scientific">Pseudodonghicola xiamenensis</name>
    <dbReference type="NCBI Taxonomy" id="337702"/>
    <lineage>
        <taxon>Bacteria</taxon>
        <taxon>Pseudomonadati</taxon>
        <taxon>Pseudomonadota</taxon>
        <taxon>Alphaproteobacteria</taxon>
        <taxon>Rhodobacterales</taxon>
        <taxon>Paracoccaceae</taxon>
        <taxon>Pseudodonghicola</taxon>
    </lineage>
</organism>
<dbReference type="Proteomes" id="UP000611500">
    <property type="component" value="Unassembled WGS sequence"/>
</dbReference>
<dbReference type="SUPFAM" id="SSF47240">
    <property type="entry name" value="Ferritin-like"/>
    <property type="match status" value="1"/>
</dbReference>
<feature type="binding site" evidence="8">
    <location>
        <position position="127"/>
    </location>
    <ligand>
        <name>Fe cation</name>
        <dbReference type="ChEBI" id="CHEBI:24875"/>
        <label>1</label>
    </ligand>
</feature>
<name>A0A8J3H7D2_9RHOB</name>
<dbReference type="InterPro" id="IPR012347">
    <property type="entry name" value="Ferritin-like"/>
</dbReference>
<comment type="cofactor">
    <cofactor evidence="1">
        <name>heme b</name>
        <dbReference type="ChEBI" id="CHEBI:60344"/>
    </cofactor>
</comment>
<keyword evidence="3 7" id="KW-0409">Iron storage</keyword>
<dbReference type="GO" id="GO:0006826">
    <property type="term" value="P:iron ion transport"/>
    <property type="evidence" value="ECO:0007669"/>
    <property type="project" value="InterPro"/>
</dbReference>
<evidence type="ECO:0000313" key="10">
    <source>
        <dbReference type="EMBL" id="GHG87391.1"/>
    </source>
</evidence>
<dbReference type="CDD" id="cd00907">
    <property type="entry name" value="Bacterioferritin"/>
    <property type="match status" value="1"/>
</dbReference>
<evidence type="ECO:0000256" key="3">
    <source>
        <dbReference type="ARBA" id="ARBA00022434"/>
    </source>
</evidence>
<dbReference type="EC" id="1.16.3.1" evidence="7"/>
<dbReference type="GO" id="GO:0005829">
    <property type="term" value="C:cytosol"/>
    <property type="evidence" value="ECO:0007669"/>
    <property type="project" value="TreeGrafter"/>
</dbReference>
<dbReference type="PIRSF" id="PIRSF002560">
    <property type="entry name" value="Bacterioferritin"/>
    <property type="match status" value="1"/>
</dbReference>
<keyword evidence="11" id="KW-1185">Reference proteome</keyword>
<evidence type="ECO:0000313" key="11">
    <source>
        <dbReference type="Proteomes" id="UP000611500"/>
    </source>
</evidence>
<proteinExistence type="inferred from homology"/>
<dbReference type="EMBL" id="BNAP01000004">
    <property type="protein sequence ID" value="GHG87391.1"/>
    <property type="molecule type" value="Genomic_DNA"/>
</dbReference>
<feature type="binding site" evidence="8">
    <location>
        <position position="54"/>
    </location>
    <ligand>
        <name>Fe cation</name>
        <dbReference type="ChEBI" id="CHEBI:24875"/>
        <label>1</label>
    </ligand>
</feature>
<dbReference type="InterPro" id="IPR009040">
    <property type="entry name" value="Ferritin-like_diiron"/>
</dbReference>
<comment type="function">
    <text evidence="7">Iron-storage protein, whose ferroxidase center binds Fe(2+), oxidizes it using dioxygen to Fe(3+), and participates in the subsequent Fe(3+) oxide mineral core formation within the central cavity of the BFR protein shell.</text>
</comment>
<dbReference type="Pfam" id="PF00210">
    <property type="entry name" value="Ferritin"/>
    <property type="match status" value="1"/>
</dbReference>
<evidence type="ECO:0000256" key="1">
    <source>
        <dbReference type="ARBA" id="ARBA00001970"/>
    </source>
</evidence>
<feature type="binding site" evidence="8">
    <location>
        <position position="94"/>
    </location>
    <ligand>
        <name>Fe cation</name>
        <dbReference type="ChEBI" id="CHEBI:24875"/>
        <label>2</label>
    </ligand>
</feature>
<feature type="binding site" evidence="8">
    <location>
        <position position="51"/>
    </location>
    <ligand>
        <name>Fe cation</name>
        <dbReference type="ChEBI" id="CHEBI:24875"/>
        <label>1</label>
    </ligand>
</feature>
<gene>
    <name evidence="10" type="primary">bfr</name>
    <name evidence="10" type="ORF">GCM10010961_15780</name>
</gene>
<feature type="binding site" evidence="8">
    <location>
        <position position="51"/>
    </location>
    <ligand>
        <name>Fe cation</name>
        <dbReference type="ChEBI" id="CHEBI:24875"/>
        <label>2</label>
    </ligand>
</feature>
<sequence>MSNTTTSLENLQTALSMELSAATQYLLHAHVLDDWGLNKLAAKMREEMQEELGHAGRFIDRILFLGGDPVLTPQKTPVRAKSLQEMFELDKVDERDAIDTYTRAARAAFDADDIGSRALFEEIVLDEEGHWAWLDLQLDLLERMGEPAFTAKYMDVEDED</sequence>
<evidence type="ECO:0000259" key="9">
    <source>
        <dbReference type="PROSITE" id="PS50905"/>
    </source>
</evidence>
<feature type="binding site" evidence="8">
    <location>
        <position position="50"/>
    </location>
    <ligand>
        <name>Fe cation</name>
        <dbReference type="ChEBI" id="CHEBI:24875"/>
        <label>3</label>
    </ligand>
</feature>
<dbReference type="GO" id="GO:0008199">
    <property type="term" value="F:ferric iron binding"/>
    <property type="evidence" value="ECO:0007669"/>
    <property type="project" value="InterPro"/>
</dbReference>
<dbReference type="AlphaFoldDB" id="A0A8J3H7D2"/>